<dbReference type="GeneID" id="41328992"/>
<proteinExistence type="predicted"/>
<dbReference type="RefSeq" id="WP_147662090.1">
    <property type="nucleotide sequence ID" value="NZ_CP042905.2"/>
</dbReference>
<name>A0A5B9D7K9_9ARCH</name>
<evidence type="ECO:0000313" key="2">
    <source>
        <dbReference type="Proteomes" id="UP000321408"/>
    </source>
</evidence>
<dbReference type="AlphaFoldDB" id="A0A5B9D7K9"/>
<accession>A0A5B9D7K9</accession>
<evidence type="ECO:0000313" key="1">
    <source>
        <dbReference type="EMBL" id="QEE15169.1"/>
    </source>
</evidence>
<gene>
    <name evidence="1" type="ORF">DSAG12_00993</name>
</gene>
<sequence>MIVYNYENLEDFLKALSKRINNEVFSQYIESKSTPDITSGDFKLILQFLGKPDINNTTLIALYQCVIRIKTIKERNDTIEELKKAFEAAGAISLIQGWIKEIFQSIS</sequence>
<dbReference type="Proteomes" id="UP000321408">
    <property type="component" value="Chromosome"/>
</dbReference>
<dbReference type="KEGG" id="psyt:DSAG12_00993"/>
<reference evidence="1 2" key="2">
    <citation type="journal article" date="2024" name="Int. J. Syst. Evol. Microbiol.">
        <title>Promethearchaeum syntrophicum gen. nov., sp. nov., an anaerobic, obligately syntrophic archaeon, the first isolate of the lineage 'Asgard' archaea, and proposal of the new archaeal phylum Promethearchaeota phyl. nov. and kingdom Promethearchaeati regn. nov.</title>
        <authorList>
            <person name="Imachi H."/>
            <person name="Nobu M.K."/>
            <person name="Kato S."/>
            <person name="Takaki Y."/>
            <person name="Miyazaki M."/>
            <person name="Miyata M."/>
            <person name="Ogawara M."/>
            <person name="Saito Y."/>
            <person name="Sakai S."/>
            <person name="Tahara Y.O."/>
            <person name="Takano Y."/>
            <person name="Tasumi E."/>
            <person name="Uematsu K."/>
            <person name="Yoshimura T."/>
            <person name="Itoh T."/>
            <person name="Ohkuma M."/>
            <person name="Takai K."/>
        </authorList>
    </citation>
    <scope>NUCLEOTIDE SEQUENCE [LARGE SCALE GENOMIC DNA]</scope>
    <source>
        <strain evidence="1 2">MK-D1</strain>
    </source>
</reference>
<keyword evidence="2" id="KW-1185">Reference proteome</keyword>
<dbReference type="EMBL" id="CP042905">
    <property type="protein sequence ID" value="QEE15169.1"/>
    <property type="molecule type" value="Genomic_DNA"/>
</dbReference>
<organism evidence="1 2">
    <name type="scientific">Promethearchaeum syntrophicum</name>
    <dbReference type="NCBI Taxonomy" id="2594042"/>
    <lineage>
        <taxon>Archaea</taxon>
        <taxon>Promethearchaeati</taxon>
        <taxon>Promethearchaeota</taxon>
        <taxon>Promethearchaeia</taxon>
        <taxon>Promethearchaeales</taxon>
        <taxon>Promethearchaeaceae</taxon>
        <taxon>Promethearchaeum</taxon>
    </lineage>
</organism>
<protein>
    <submittedName>
        <fullName evidence="1">Uncharacterized protein</fullName>
    </submittedName>
</protein>
<reference evidence="1 2" key="1">
    <citation type="journal article" date="2020" name="Nature">
        <title>Isolation of an archaeon at the prokaryote-eukaryote interface.</title>
        <authorList>
            <person name="Imachi H."/>
            <person name="Nobu M.K."/>
            <person name="Nakahara N."/>
            <person name="Morono Y."/>
            <person name="Ogawara M."/>
            <person name="Takaki Y."/>
            <person name="Takano Y."/>
            <person name="Uematsu K."/>
            <person name="Ikuta T."/>
            <person name="Ito M."/>
            <person name="Matsui Y."/>
            <person name="Miyazaki M."/>
            <person name="Murata K."/>
            <person name="Saito Y."/>
            <person name="Sakai S."/>
            <person name="Song C."/>
            <person name="Tasumi E."/>
            <person name="Yamanaka Y."/>
            <person name="Yamaguchi T."/>
            <person name="Kamagata Y."/>
            <person name="Tamaki H."/>
            <person name="Takai K."/>
        </authorList>
    </citation>
    <scope>NUCLEOTIDE SEQUENCE [LARGE SCALE GENOMIC DNA]</scope>
    <source>
        <strain evidence="1 2">MK-D1</strain>
    </source>
</reference>